<gene>
    <name evidence="1" type="ORF">WG926_12705</name>
</gene>
<protein>
    <submittedName>
        <fullName evidence="1">Uncharacterized protein</fullName>
    </submittedName>
</protein>
<dbReference type="Proteomes" id="UP001413721">
    <property type="component" value="Unassembled WGS sequence"/>
</dbReference>
<evidence type="ECO:0000313" key="1">
    <source>
        <dbReference type="EMBL" id="MEN2989167.1"/>
    </source>
</evidence>
<dbReference type="RefSeq" id="WP_345937459.1">
    <property type="nucleotide sequence ID" value="NZ_JBBKTW010000004.1"/>
</dbReference>
<reference evidence="1 2" key="1">
    <citation type="submission" date="2024-03" db="EMBL/GenBank/DDBJ databases">
        <title>High-quality draft genome sequencing of Tistrella sp. BH-R2-4.</title>
        <authorList>
            <person name="Dong C."/>
        </authorList>
    </citation>
    <scope>NUCLEOTIDE SEQUENCE [LARGE SCALE GENOMIC DNA]</scope>
    <source>
        <strain evidence="1 2">BH-R2-4</strain>
    </source>
</reference>
<keyword evidence="2" id="KW-1185">Reference proteome</keyword>
<comment type="caution">
    <text evidence="1">The sequence shown here is derived from an EMBL/GenBank/DDBJ whole genome shotgun (WGS) entry which is preliminary data.</text>
</comment>
<proteinExistence type="predicted"/>
<evidence type="ECO:0000313" key="2">
    <source>
        <dbReference type="Proteomes" id="UP001413721"/>
    </source>
</evidence>
<accession>A0ABU9YK48</accession>
<organism evidence="1 2">
    <name type="scientific">Tistrella arctica</name>
    <dbReference type="NCBI Taxonomy" id="3133430"/>
    <lineage>
        <taxon>Bacteria</taxon>
        <taxon>Pseudomonadati</taxon>
        <taxon>Pseudomonadota</taxon>
        <taxon>Alphaproteobacteria</taxon>
        <taxon>Geminicoccales</taxon>
        <taxon>Geminicoccaceae</taxon>
        <taxon>Tistrella</taxon>
    </lineage>
</organism>
<dbReference type="EMBL" id="JBBKTW010000004">
    <property type="protein sequence ID" value="MEN2989167.1"/>
    <property type="molecule type" value="Genomic_DNA"/>
</dbReference>
<name>A0ABU9YK48_9PROT</name>
<sequence length="72" mass="7967">MATAIKRGARVGGHFLHGLLDGLASPSFVFSAALGRPTRSRRRLSDQQALTGDWHRIGGDLWSAIRAEKRRR</sequence>